<evidence type="ECO:0000313" key="6">
    <source>
        <dbReference type="EMBL" id="GAP49694.1"/>
    </source>
</evidence>
<dbReference type="OrthoDB" id="5116176at2"/>
<keyword evidence="2" id="KW-0813">Transport</keyword>
<dbReference type="InterPro" id="IPR027417">
    <property type="entry name" value="P-loop_NTPase"/>
</dbReference>
<proteinExistence type="inferred from homology"/>
<evidence type="ECO:0000256" key="2">
    <source>
        <dbReference type="ARBA" id="ARBA00022448"/>
    </source>
</evidence>
<dbReference type="GO" id="GO:0005524">
    <property type="term" value="F:ATP binding"/>
    <property type="evidence" value="ECO:0007669"/>
    <property type="project" value="UniProtKB-KW"/>
</dbReference>
<evidence type="ECO:0000256" key="3">
    <source>
        <dbReference type="ARBA" id="ARBA00022741"/>
    </source>
</evidence>
<dbReference type="InterPro" id="IPR003593">
    <property type="entry name" value="AAA+_ATPase"/>
</dbReference>
<dbReference type="PATRIC" id="fig|146537.3.peg.4790"/>
<feature type="domain" description="ABC transporter" evidence="5">
    <location>
        <begin position="1"/>
        <end position="213"/>
    </location>
</feature>
<dbReference type="PANTHER" id="PTHR43335">
    <property type="entry name" value="ABC TRANSPORTER, ATP-BINDING PROTEIN"/>
    <property type="match status" value="1"/>
</dbReference>
<gene>
    <name evidence="6" type="ORF">SAZU_4557</name>
</gene>
<dbReference type="SMART" id="SM00382">
    <property type="entry name" value="AAA"/>
    <property type="match status" value="1"/>
</dbReference>
<evidence type="ECO:0000313" key="7">
    <source>
        <dbReference type="Proteomes" id="UP000053859"/>
    </source>
</evidence>
<keyword evidence="7" id="KW-1185">Reference proteome</keyword>
<evidence type="ECO:0000256" key="4">
    <source>
        <dbReference type="ARBA" id="ARBA00022840"/>
    </source>
</evidence>
<dbReference type="PROSITE" id="PS50893">
    <property type="entry name" value="ABC_TRANSPORTER_2"/>
    <property type="match status" value="1"/>
</dbReference>
<dbReference type="Pfam" id="PF00005">
    <property type="entry name" value="ABC_tran"/>
    <property type="match status" value="1"/>
</dbReference>
<dbReference type="AlphaFoldDB" id="A0A0K8PQH7"/>
<evidence type="ECO:0000259" key="5">
    <source>
        <dbReference type="PROSITE" id="PS50893"/>
    </source>
</evidence>
<keyword evidence="4 6" id="KW-0067">ATP-binding</keyword>
<name>A0A0K8PQH7_STRAJ</name>
<dbReference type="SUPFAM" id="SSF52540">
    <property type="entry name" value="P-loop containing nucleoside triphosphate hydrolases"/>
    <property type="match status" value="1"/>
</dbReference>
<comment type="similarity">
    <text evidence="1">Belongs to the ABC transporter superfamily.</text>
</comment>
<reference evidence="6" key="1">
    <citation type="journal article" date="2015" name="Genome Announc.">
        <title>Draft Genome Sequence of Thiostrepton-Producing Streptomyces azureus ATCC 14921.</title>
        <authorList>
            <person name="Sakihara K."/>
            <person name="Maeda J."/>
            <person name="Tashiro K."/>
            <person name="Fujino Y."/>
            <person name="Kuhara S."/>
            <person name="Ohshima T."/>
            <person name="Ogata S."/>
            <person name="Doi K."/>
        </authorList>
    </citation>
    <scope>NUCLEOTIDE SEQUENCE [LARGE SCALE GENOMIC DNA]</scope>
    <source>
        <strain evidence="6">ATCC14921</strain>
    </source>
</reference>
<dbReference type="PANTHER" id="PTHR43335:SF4">
    <property type="entry name" value="ABC TRANSPORTER, ATP-BINDING PROTEIN"/>
    <property type="match status" value="1"/>
</dbReference>
<sequence>MFEKLNKSYGDHHVLRDVSFEVGPGRVTGLLGPNGAGKSTALRCLLGLVRPDSGTVTVHGSVGVTMDSLGFHPNVTVRRQLDIVARSLGLSAERTDEVLRTVGLEGATGKRVRSCSTGMRQRLALATALLPDPELLVLDEPLNGLDPEGIHWMRDLVGALAAEGRTVLLASHMLSEVARSVDDVVVLRGQVLFCGSLRELGDGDPERLESAYLGLASAQRS</sequence>
<evidence type="ECO:0000256" key="1">
    <source>
        <dbReference type="ARBA" id="ARBA00005417"/>
    </source>
</evidence>
<organism evidence="6 7">
    <name type="scientific">Streptomyces azureus</name>
    <dbReference type="NCBI Taxonomy" id="146537"/>
    <lineage>
        <taxon>Bacteria</taxon>
        <taxon>Bacillati</taxon>
        <taxon>Actinomycetota</taxon>
        <taxon>Actinomycetes</taxon>
        <taxon>Kitasatosporales</taxon>
        <taxon>Streptomycetaceae</taxon>
        <taxon>Streptomyces</taxon>
    </lineage>
</organism>
<dbReference type="Gene3D" id="3.40.50.300">
    <property type="entry name" value="P-loop containing nucleotide triphosphate hydrolases"/>
    <property type="match status" value="1"/>
</dbReference>
<accession>A0A0K8PQH7</accession>
<dbReference type="InterPro" id="IPR003439">
    <property type="entry name" value="ABC_transporter-like_ATP-bd"/>
</dbReference>
<dbReference type="EMBL" id="DF968309">
    <property type="protein sequence ID" value="GAP49694.1"/>
    <property type="molecule type" value="Genomic_DNA"/>
</dbReference>
<dbReference type="GO" id="GO:0016887">
    <property type="term" value="F:ATP hydrolysis activity"/>
    <property type="evidence" value="ECO:0007669"/>
    <property type="project" value="InterPro"/>
</dbReference>
<protein>
    <submittedName>
        <fullName evidence="6">ABC transporter ATP-binding protein</fullName>
    </submittedName>
</protein>
<keyword evidence="3" id="KW-0547">Nucleotide-binding</keyword>
<dbReference type="Proteomes" id="UP000053859">
    <property type="component" value="Unassembled WGS sequence"/>
</dbReference>